<evidence type="ECO:0000313" key="3">
    <source>
        <dbReference type="Proteomes" id="UP000669060"/>
    </source>
</evidence>
<dbReference type="EMBL" id="JAELYA010000002">
    <property type="protein sequence ID" value="MBO3275262.1"/>
    <property type="molecule type" value="Genomic_DNA"/>
</dbReference>
<dbReference type="RefSeq" id="WP_208313096.1">
    <property type="nucleotide sequence ID" value="NZ_JAELYA010000002.1"/>
</dbReference>
<feature type="signal peptide" evidence="1">
    <location>
        <begin position="1"/>
        <end position="18"/>
    </location>
</feature>
<reference evidence="2 3" key="1">
    <citation type="submission" date="2020-12" db="EMBL/GenBank/DDBJ databases">
        <title>Pseudomonas schmalbachii sp. nov. isolated from millipede gut.</title>
        <authorList>
            <person name="Shelomi M."/>
        </authorList>
    </citation>
    <scope>NUCLEOTIDE SEQUENCE [LARGE SCALE GENOMIC DNA]</scope>
    <source>
        <strain evidence="2 3">Milli4</strain>
    </source>
</reference>
<organism evidence="2 3">
    <name type="scientific">Pseudomonas schmalbachii</name>
    <dbReference type="NCBI Taxonomy" id="2816993"/>
    <lineage>
        <taxon>Bacteria</taxon>
        <taxon>Pseudomonadati</taxon>
        <taxon>Pseudomonadota</taxon>
        <taxon>Gammaproteobacteria</taxon>
        <taxon>Pseudomonadales</taxon>
        <taxon>Pseudomonadaceae</taxon>
        <taxon>Pseudomonas</taxon>
    </lineage>
</organism>
<dbReference type="Pfam" id="PF09619">
    <property type="entry name" value="YscW"/>
    <property type="match status" value="1"/>
</dbReference>
<comment type="caution">
    <text evidence="2">The sequence shown here is derived from an EMBL/GenBank/DDBJ whole genome shotgun (WGS) entry which is preliminary data.</text>
</comment>
<feature type="chain" id="PRO_5046228321" evidence="1">
    <location>
        <begin position="19"/>
        <end position="147"/>
    </location>
</feature>
<protein>
    <submittedName>
        <fullName evidence="2">YbaY family lipoprotein</fullName>
    </submittedName>
</protein>
<gene>
    <name evidence="2" type="ORF">JFY56_08505</name>
</gene>
<keyword evidence="2" id="KW-0449">Lipoprotein</keyword>
<dbReference type="Proteomes" id="UP000669060">
    <property type="component" value="Unassembled WGS sequence"/>
</dbReference>
<evidence type="ECO:0000256" key="1">
    <source>
        <dbReference type="SAM" id="SignalP"/>
    </source>
</evidence>
<dbReference type="InterPro" id="IPR039366">
    <property type="entry name" value="Pilotin"/>
</dbReference>
<sequence>MQLRLPCLFALTLLAACASDEPAPTEKEATPSIPVQAALPAHMRELSGMLSSTQGYLPAGSEVEVALLVVDDRDRPRQLLASDRLVATGGAMPFRLVFNPQSFPNSARVELRARVIQSGQLAWRLRPLQILQAESRALGELRLERAP</sequence>
<proteinExistence type="predicted"/>
<keyword evidence="1" id="KW-0732">Signal</keyword>
<dbReference type="PROSITE" id="PS51257">
    <property type="entry name" value="PROKAR_LIPOPROTEIN"/>
    <property type="match status" value="1"/>
</dbReference>
<evidence type="ECO:0000313" key="2">
    <source>
        <dbReference type="EMBL" id="MBO3275262.1"/>
    </source>
</evidence>
<keyword evidence="3" id="KW-1185">Reference proteome</keyword>
<name>A0ABS3TNM8_9PSED</name>
<accession>A0ABS3TNM8</accession>